<dbReference type="EMBL" id="HBGT01013652">
    <property type="protein sequence ID" value="CAD9410690.1"/>
    <property type="molecule type" value="Transcribed_RNA"/>
</dbReference>
<proteinExistence type="predicted"/>
<evidence type="ECO:0000313" key="2">
    <source>
        <dbReference type="EMBL" id="CAD9410690.1"/>
    </source>
</evidence>
<dbReference type="InterPro" id="IPR011051">
    <property type="entry name" value="RmlC_Cupin_sf"/>
</dbReference>
<dbReference type="PANTHER" id="PTHR36448">
    <property type="entry name" value="BLR7373 PROTEIN"/>
    <property type="match status" value="1"/>
</dbReference>
<accession>A0A7S2BYP1</accession>
<organism evidence="2">
    <name type="scientific">Florenciella parvula</name>
    <dbReference type="NCBI Taxonomy" id="236787"/>
    <lineage>
        <taxon>Eukaryota</taxon>
        <taxon>Sar</taxon>
        <taxon>Stramenopiles</taxon>
        <taxon>Ochrophyta</taxon>
        <taxon>Dictyochophyceae</taxon>
        <taxon>Florenciellales</taxon>
        <taxon>Florenciella</taxon>
    </lineage>
</organism>
<dbReference type="CDD" id="cd02219">
    <property type="entry name" value="cupin_YjlB-like"/>
    <property type="match status" value="1"/>
</dbReference>
<sequence length="206" mass="22160">MAIATAKAVASTLMVTSSSSLGFPSTAAPFEVITTRLSPDPDSGFTNNAQWPLIVYKHALRMDEDEDEGQDQGCDRMVSLMVSNGWTRPWAWGVFSYHHYHSTAWEALLCVQGSADIQLGGPQGPTFDVQPGDCLLIPPGVAHKQLSEQGGFTLLGAYPDHNGCRTPSADTCRRAPTAKQQASIERCPAPLRCPLFGTDLAVALEL</sequence>
<dbReference type="InterPro" id="IPR014710">
    <property type="entry name" value="RmlC-like_jellyroll"/>
</dbReference>
<reference evidence="2" key="1">
    <citation type="submission" date="2021-01" db="EMBL/GenBank/DDBJ databases">
        <authorList>
            <person name="Corre E."/>
            <person name="Pelletier E."/>
            <person name="Niang G."/>
            <person name="Scheremetjew M."/>
            <person name="Finn R."/>
            <person name="Kale V."/>
            <person name="Holt S."/>
            <person name="Cochrane G."/>
            <person name="Meng A."/>
            <person name="Brown T."/>
            <person name="Cohen L."/>
        </authorList>
    </citation>
    <scope>NUCLEOTIDE SEQUENCE</scope>
    <source>
        <strain evidence="2">RCC1693</strain>
    </source>
</reference>
<dbReference type="InterPro" id="IPR047121">
    <property type="entry name" value="YjiB-like"/>
</dbReference>
<feature type="domain" description="Cupin type-2" evidence="1">
    <location>
        <begin position="98"/>
        <end position="144"/>
    </location>
</feature>
<dbReference type="AlphaFoldDB" id="A0A7S2BYP1"/>
<evidence type="ECO:0000259" key="1">
    <source>
        <dbReference type="Pfam" id="PF07883"/>
    </source>
</evidence>
<dbReference type="Pfam" id="PF07883">
    <property type="entry name" value="Cupin_2"/>
    <property type="match status" value="1"/>
</dbReference>
<protein>
    <recommendedName>
        <fullName evidence="1">Cupin type-2 domain-containing protein</fullName>
    </recommendedName>
</protein>
<dbReference type="SUPFAM" id="SSF51182">
    <property type="entry name" value="RmlC-like cupins"/>
    <property type="match status" value="1"/>
</dbReference>
<gene>
    <name evidence="2" type="ORF">FPAR1323_LOCUS7339</name>
</gene>
<name>A0A7S2BYP1_9STRA</name>
<dbReference type="PANTHER" id="PTHR36448:SF2">
    <property type="entry name" value="CUPIN TYPE-1 DOMAIN-CONTAINING PROTEIN"/>
    <property type="match status" value="1"/>
</dbReference>
<dbReference type="InterPro" id="IPR013096">
    <property type="entry name" value="Cupin_2"/>
</dbReference>
<dbReference type="Gene3D" id="2.60.120.10">
    <property type="entry name" value="Jelly Rolls"/>
    <property type="match status" value="1"/>
</dbReference>